<comment type="caution">
    <text evidence="1">The sequence shown here is derived from an EMBL/GenBank/DDBJ whole genome shotgun (WGS) entry which is preliminary data.</text>
</comment>
<accession>A0A5T1VBE5</accession>
<reference evidence="1" key="1">
    <citation type="submission" date="2018-07" db="EMBL/GenBank/DDBJ databases">
        <authorList>
            <consortium name="NARMS: The National Antimicrobial Resistance Monitoring System"/>
        </authorList>
    </citation>
    <scope>NUCLEOTIDE SEQUENCE</scope>
    <source>
        <strain evidence="1">CVM N17C143</strain>
    </source>
</reference>
<name>A0A5T1VBE5_CAMJU</name>
<gene>
    <name evidence="1" type="ORF">DSU64_06765</name>
</gene>
<protein>
    <submittedName>
        <fullName evidence="1">Sulfite oxidase heme-binding subunit YedZ</fullName>
    </submittedName>
</protein>
<proteinExistence type="predicted"/>
<dbReference type="AlphaFoldDB" id="A0A5T1VBE5"/>
<evidence type="ECO:0000313" key="1">
    <source>
        <dbReference type="EMBL" id="EAL6969129.1"/>
    </source>
</evidence>
<sequence>MQTKYFKFLAYFSFIISLIYGFYHIIKAFDFVKEAYIY</sequence>
<dbReference type="EMBL" id="AACQKS010000038">
    <property type="protein sequence ID" value="EAL6969129.1"/>
    <property type="molecule type" value="Genomic_DNA"/>
</dbReference>
<feature type="non-terminal residue" evidence="1">
    <location>
        <position position="38"/>
    </location>
</feature>
<organism evidence="1">
    <name type="scientific">Campylobacter jejuni</name>
    <dbReference type="NCBI Taxonomy" id="197"/>
    <lineage>
        <taxon>Bacteria</taxon>
        <taxon>Pseudomonadati</taxon>
        <taxon>Campylobacterota</taxon>
        <taxon>Epsilonproteobacteria</taxon>
        <taxon>Campylobacterales</taxon>
        <taxon>Campylobacteraceae</taxon>
        <taxon>Campylobacter</taxon>
    </lineage>
</organism>